<sequence>MINVSHSTGKERARRFYDDEDIDDKHSKTRNLPSSNSSSSRTRPSSSNTHEASIIGKKEKSHIRLFLIYQTVTLLVVLGIVGYLSNWNWKNAYIQSFAKIPKGNVISTRDLESMANQIVTLSEELNVNQQKVQILGEKEFALKQELQKEVETNLLLQKEDKGKNNLRGNVVDERSQKLHKQILITKEWLRKHNESNHEV</sequence>
<dbReference type="AlphaFoldDB" id="A0A7S2R8D7"/>
<reference evidence="3" key="1">
    <citation type="submission" date="2021-01" db="EMBL/GenBank/DDBJ databases">
        <authorList>
            <person name="Corre E."/>
            <person name="Pelletier E."/>
            <person name="Niang G."/>
            <person name="Scheremetjew M."/>
            <person name="Finn R."/>
            <person name="Kale V."/>
            <person name="Holt S."/>
            <person name="Cochrane G."/>
            <person name="Meng A."/>
            <person name="Brown T."/>
            <person name="Cohen L."/>
        </authorList>
    </citation>
    <scope>NUCLEOTIDE SEQUENCE</scope>
    <source>
        <strain evidence="3">CCMP1452</strain>
    </source>
</reference>
<feature type="compositionally biased region" description="Basic and acidic residues" evidence="1">
    <location>
        <begin position="8"/>
        <end position="17"/>
    </location>
</feature>
<keyword evidence="2" id="KW-0812">Transmembrane</keyword>
<name>A0A7S2R8D7_9STRA</name>
<dbReference type="EMBL" id="HBHI01009569">
    <property type="protein sequence ID" value="CAD9663693.1"/>
    <property type="molecule type" value="Transcribed_RNA"/>
</dbReference>
<evidence type="ECO:0000313" key="3">
    <source>
        <dbReference type="EMBL" id="CAD9663693.1"/>
    </source>
</evidence>
<accession>A0A7S2R8D7</accession>
<evidence type="ECO:0000256" key="2">
    <source>
        <dbReference type="SAM" id="Phobius"/>
    </source>
</evidence>
<feature type="region of interest" description="Disordered" evidence="1">
    <location>
        <begin position="1"/>
        <end position="54"/>
    </location>
</feature>
<organism evidence="3">
    <name type="scientific">Eucampia antarctica</name>
    <dbReference type="NCBI Taxonomy" id="49252"/>
    <lineage>
        <taxon>Eukaryota</taxon>
        <taxon>Sar</taxon>
        <taxon>Stramenopiles</taxon>
        <taxon>Ochrophyta</taxon>
        <taxon>Bacillariophyta</taxon>
        <taxon>Mediophyceae</taxon>
        <taxon>Biddulphiophycidae</taxon>
        <taxon>Hemiaulales</taxon>
        <taxon>Hemiaulaceae</taxon>
        <taxon>Eucampia</taxon>
    </lineage>
</organism>
<protein>
    <submittedName>
        <fullName evidence="3">Uncharacterized protein</fullName>
    </submittedName>
</protein>
<gene>
    <name evidence="3" type="ORF">EANT1437_LOCUS4930</name>
</gene>
<feature type="transmembrane region" description="Helical" evidence="2">
    <location>
        <begin position="65"/>
        <end position="84"/>
    </location>
</feature>
<proteinExistence type="predicted"/>
<keyword evidence="2" id="KW-1133">Transmembrane helix</keyword>
<evidence type="ECO:0000256" key="1">
    <source>
        <dbReference type="SAM" id="MobiDB-lite"/>
    </source>
</evidence>
<keyword evidence="2" id="KW-0472">Membrane</keyword>
<feature type="compositionally biased region" description="Low complexity" evidence="1">
    <location>
        <begin position="33"/>
        <end position="49"/>
    </location>
</feature>